<dbReference type="EMBL" id="CP035108">
    <property type="protein sequence ID" value="QAR34072.1"/>
    <property type="molecule type" value="Genomic_DNA"/>
</dbReference>
<dbReference type="InterPro" id="IPR005467">
    <property type="entry name" value="His_kinase_dom"/>
</dbReference>
<dbReference type="InterPro" id="IPR004358">
    <property type="entry name" value="Sig_transdc_His_kin-like_C"/>
</dbReference>
<dbReference type="PRINTS" id="PR00344">
    <property type="entry name" value="BCTRLSENSOR"/>
</dbReference>
<keyword evidence="4" id="KW-1133">Transmembrane helix</keyword>
<dbReference type="OrthoDB" id="5389102at2"/>
<dbReference type="KEGG" id="gtl:EP073_11860"/>
<dbReference type="PROSITE" id="PS50112">
    <property type="entry name" value="PAS"/>
    <property type="match status" value="1"/>
</dbReference>
<dbReference type="SUPFAM" id="SSF55785">
    <property type="entry name" value="PYP-like sensor domain (PAS domain)"/>
    <property type="match status" value="4"/>
</dbReference>
<accession>A0A3R5UZ83</accession>
<dbReference type="SMART" id="SM00086">
    <property type="entry name" value="PAC"/>
    <property type="match status" value="4"/>
</dbReference>
<dbReference type="PROSITE" id="PS50109">
    <property type="entry name" value="HIS_KIN"/>
    <property type="match status" value="1"/>
</dbReference>
<dbReference type="PANTHER" id="PTHR43065">
    <property type="entry name" value="SENSOR HISTIDINE KINASE"/>
    <property type="match status" value="1"/>
</dbReference>
<dbReference type="EC" id="2.7.13.3" evidence="2"/>
<evidence type="ECO:0000259" key="5">
    <source>
        <dbReference type="PROSITE" id="PS50109"/>
    </source>
</evidence>
<comment type="catalytic activity">
    <reaction evidence="1">
        <text>ATP + protein L-histidine = ADP + protein N-phospho-L-histidine.</text>
        <dbReference type="EC" id="2.7.13.3"/>
    </reaction>
</comment>
<dbReference type="PANTHER" id="PTHR43065:SF42">
    <property type="entry name" value="TWO-COMPONENT SENSOR PPRA"/>
    <property type="match status" value="1"/>
</dbReference>
<keyword evidence="8" id="KW-0418">Kinase</keyword>
<dbReference type="SUPFAM" id="SSF55874">
    <property type="entry name" value="ATPase domain of HSP90 chaperone/DNA topoisomerase II/histidine kinase"/>
    <property type="match status" value="1"/>
</dbReference>
<dbReference type="SMART" id="SM00091">
    <property type="entry name" value="PAS"/>
    <property type="match status" value="5"/>
</dbReference>
<dbReference type="AlphaFoldDB" id="A0A3R5UZ83"/>
<evidence type="ECO:0000313" key="9">
    <source>
        <dbReference type="Proteomes" id="UP000287502"/>
    </source>
</evidence>
<dbReference type="InterPro" id="IPR036890">
    <property type="entry name" value="HATPase_C_sf"/>
</dbReference>
<dbReference type="InterPro" id="IPR001610">
    <property type="entry name" value="PAC"/>
</dbReference>
<dbReference type="NCBIfam" id="TIGR00229">
    <property type="entry name" value="sensory_box"/>
    <property type="match status" value="4"/>
</dbReference>
<gene>
    <name evidence="8" type="ORF">EP073_11860</name>
</gene>
<evidence type="ECO:0000256" key="1">
    <source>
        <dbReference type="ARBA" id="ARBA00000085"/>
    </source>
</evidence>
<evidence type="ECO:0000256" key="3">
    <source>
        <dbReference type="ARBA" id="ARBA00022553"/>
    </source>
</evidence>
<dbReference type="SMART" id="SM00387">
    <property type="entry name" value="HATPase_c"/>
    <property type="match status" value="1"/>
</dbReference>
<dbReference type="SUPFAM" id="SSF47384">
    <property type="entry name" value="Homodimeric domain of signal transducing histidine kinase"/>
    <property type="match status" value="1"/>
</dbReference>
<keyword evidence="4" id="KW-0812">Transmembrane</keyword>
<keyword evidence="9" id="KW-1185">Reference proteome</keyword>
<dbReference type="Pfam" id="PF08448">
    <property type="entry name" value="PAS_4"/>
    <property type="match status" value="1"/>
</dbReference>
<dbReference type="Pfam" id="PF02518">
    <property type="entry name" value="HATPase_c"/>
    <property type="match status" value="1"/>
</dbReference>
<dbReference type="InterPro" id="IPR000700">
    <property type="entry name" value="PAS-assoc_C"/>
</dbReference>
<keyword evidence="8" id="KW-0808">Transferase</keyword>
<dbReference type="Pfam" id="PF13426">
    <property type="entry name" value="PAS_9"/>
    <property type="match status" value="4"/>
</dbReference>
<protein>
    <recommendedName>
        <fullName evidence="2">histidine kinase</fullName>
        <ecNumber evidence="2">2.7.13.3</ecNumber>
    </recommendedName>
</protein>
<dbReference type="InterPro" id="IPR003661">
    <property type="entry name" value="HisK_dim/P_dom"/>
</dbReference>
<dbReference type="InterPro" id="IPR013656">
    <property type="entry name" value="PAS_4"/>
</dbReference>
<organism evidence="8 9">
    <name type="scientific">Geovibrio thiophilus</name>
    <dbReference type="NCBI Taxonomy" id="139438"/>
    <lineage>
        <taxon>Bacteria</taxon>
        <taxon>Pseudomonadati</taxon>
        <taxon>Deferribacterota</taxon>
        <taxon>Deferribacteres</taxon>
        <taxon>Deferribacterales</taxon>
        <taxon>Geovibrionaceae</taxon>
        <taxon>Geovibrio</taxon>
    </lineage>
</organism>
<feature type="domain" description="Histidine kinase" evidence="5">
    <location>
        <begin position="866"/>
        <end position="1086"/>
    </location>
</feature>
<proteinExistence type="predicted"/>
<dbReference type="InterPro" id="IPR003594">
    <property type="entry name" value="HATPase_dom"/>
</dbReference>
<dbReference type="InterPro" id="IPR036097">
    <property type="entry name" value="HisK_dim/P_sf"/>
</dbReference>
<evidence type="ECO:0000256" key="2">
    <source>
        <dbReference type="ARBA" id="ARBA00012438"/>
    </source>
</evidence>
<dbReference type="CDD" id="cd00082">
    <property type="entry name" value="HisKA"/>
    <property type="match status" value="1"/>
</dbReference>
<feature type="domain" description="PAC" evidence="7">
    <location>
        <begin position="523"/>
        <end position="575"/>
    </location>
</feature>
<evidence type="ECO:0000259" key="7">
    <source>
        <dbReference type="PROSITE" id="PS50113"/>
    </source>
</evidence>
<dbReference type="InterPro" id="IPR035965">
    <property type="entry name" value="PAS-like_dom_sf"/>
</dbReference>
<dbReference type="Proteomes" id="UP000287502">
    <property type="component" value="Chromosome"/>
</dbReference>
<evidence type="ECO:0000259" key="6">
    <source>
        <dbReference type="PROSITE" id="PS50112"/>
    </source>
</evidence>
<sequence>MGFISGNRLFMLVSVLSVVFITLIMLDYLRIRKIEPDMDEFNSSRNILRASVLVADGCGFYQKAYHQKDTSALDKAVKSFDNALYYLKDAGEGTDNCLVSVTDGLERYLSSFYGGTNLLTDDFASEIGRFSSFSSRCLEQTEITGWSGILSYMADIKAEHTKADRLMVVFSIVISFFFISVLWLYTANSQNLRKFKKERAFKYRLLDMLPTMVSVTDGKRMIICNRRVLDFAGYSSVEAFLKEHSCLCEFFSEEPGYIFHREDNPWLEQVLENHREGHESKVKMRDSSTGCMRVLLINYSEFDAAESTLAVTFTDITEIEKVRLFLKESESKFRVLFNGHSAVMLLVDPASKRICDANAAAVNFYGYGLEKLKTLRICDINIDDAVECKMQQALTGECNSFEFRHRLSNGEVKDVSVFSSPVQIEGREYLFSIITDISDRKLMERELEQRTELLRAVLKNAPAWIWFVSADGSLKIANDAFCRATGLDESEVCGLRRYYDKMPVGFGQLTADDMDTLLNKGFSVKEHEVRLADGKTHFLSVTKVRVMCPSGLNNGLICIATDMTSQKSLEKELRRINEYLSESVEKELAVRLGNEMKLKGIFNSINDAMIIFPVSPKGTPGRIIDANNRLLYLTGFSRHEVHTMRPEDLYDAQELQPELNVADLVSEGKHFVYESRLKTVAGGHVTVEVSSSFVEINGTPLCIVSMRDIDSLIRLVKEKKDSEALTEATFNAAGIGICLCDEYGIFCKVNDTFANMHEYRADELIGRRYEMLLSEACRGRIVEEIRAFAHGTADHFSSEHTGETSSGRELTVSVSVSKIRLDGKMMFVTSVQDITDLKRLEEIREVQEQMLIQQSKMAAMGEMIGVIAHQWKQPLNVIYILAQYLSELEEESEAEKRKELPEISEGIMRQVEFMNETMNDFRSFFKQGKEPEIFNVGLAVEEIVSMLTPQLRQSDIDARVICEGEYTVRGFRNEFKQVIMNIISNARDAVMSRRTVFGSSLSGRIRIDIRRDGNKVTLTVCDNGGGIGIDILEDVFKPYVSSKGEQGTGIGLSTAKTIIEEKMDGSITACNIGDGACFTVYLPEYGNIQAFSDE</sequence>
<dbReference type="Gene3D" id="3.30.565.10">
    <property type="entry name" value="Histidine kinase-like ATPase, C-terminal domain"/>
    <property type="match status" value="1"/>
</dbReference>
<keyword evidence="3" id="KW-0597">Phosphoprotein</keyword>
<dbReference type="PROSITE" id="PS50113">
    <property type="entry name" value="PAC"/>
    <property type="match status" value="1"/>
</dbReference>
<dbReference type="RefSeq" id="WP_128467377.1">
    <property type="nucleotide sequence ID" value="NZ_CP035108.1"/>
</dbReference>
<evidence type="ECO:0000313" key="8">
    <source>
        <dbReference type="EMBL" id="QAR34072.1"/>
    </source>
</evidence>
<evidence type="ECO:0000256" key="4">
    <source>
        <dbReference type="SAM" id="Phobius"/>
    </source>
</evidence>
<dbReference type="Gene3D" id="1.10.287.130">
    <property type="match status" value="1"/>
</dbReference>
<dbReference type="InterPro" id="IPR000014">
    <property type="entry name" value="PAS"/>
</dbReference>
<keyword evidence="4" id="KW-0472">Membrane</keyword>
<dbReference type="GO" id="GO:0000155">
    <property type="term" value="F:phosphorelay sensor kinase activity"/>
    <property type="evidence" value="ECO:0007669"/>
    <property type="project" value="InterPro"/>
</dbReference>
<dbReference type="Gene3D" id="3.30.450.20">
    <property type="entry name" value="PAS domain"/>
    <property type="match status" value="4"/>
</dbReference>
<reference evidence="8 9" key="1">
    <citation type="submission" date="2019-01" db="EMBL/GenBank/DDBJ databases">
        <title>Geovibrio thiophilus DSM 11263, complete genome.</title>
        <authorList>
            <person name="Spring S."/>
            <person name="Bunk B."/>
            <person name="Sproer C."/>
        </authorList>
    </citation>
    <scope>NUCLEOTIDE SEQUENCE [LARGE SCALE GENOMIC DNA]</scope>
    <source>
        <strain evidence="8 9">DSM 11263</strain>
    </source>
</reference>
<feature type="domain" description="PAS" evidence="6">
    <location>
        <begin position="450"/>
        <end position="494"/>
    </location>
</feature>
<feature type="transmembrane region" description="Helical" evidence="4">
    <location>
        <begin position="166"/>
        <end position="185"/>
    </location>
</feature>
<dbReference type="CDD" id="cd00130">
    <property type="entry name" value="PAS"/>
    <property type="match status" value="4"/>
</dbReference>
<feature type="transmembrane region" description="Helical" evidence="4">
    <location>
        <begin position="6"/>
        <end position="29"/>
    </location>
</feature>
<name>A0A3R5UZ83_9BACT</name>